<proteinExistence type="predicted"/>
<dbReference type="PROSITE" id="PS51101">
    <property type="entry name" value="PTS_EIIB_TYPE_4"/>
    <property type="match status" value="1"/>
</dbReference>
<dbReference type="GO" id="GO:0009401">
    <property type="term" value="P:phosphoenolpyruvate-dependent sugar phosphotransferase system"/>
    <property type="evidence" value="ECO:0007669"/>
    <property type="project" value="UniProtKB-KW"/>
</dbReference>
<keyword evidence="3" id="KW-0963">Cytoplasm</keyword>
<dbReference type="AlphaFoldDB" id="A0AA45HHX5"/>
<evidence type="ECO:0000313" key="10">
    <source>
        <dbReference type="Proteomes" id="UP000245921"/>
    </source>
</evidence>
<comment type="subcellular location">
    <subcellularLocation>
        <location evidence="1">Cytoplasm</location>
    </subcellularLocation>
</comment>
<evidence type="ECO:0000256" key="6">
    <source>
        <dbReference type="ARBA" id="ARBA00022683"/>
    </source>
</evidence>
<keyword evidence="6" id="KW-0598">Phosphotransferase system</keyword>
<dbReference type="InterPro" id="IPR036667">
    <property type="entry name" value="PTS_IIB_sorbose-sp_sf"/>
</dbReference>
<dbReference type="GO" id="GO:0005737">
    <property type="term" value="C:cytoplasm"/>
    <property type="evidence" value="ECO:0007669"/>
    <property type="project" value="UniProtKB-SubCell"/>
</dbReference>
<dbReference type="Gene3D" id="3.40.35.10">
    <property type="entry name" value="Phosphotransferase system, sorbose subfamily IIB component"/>
    <property type="match status" value="1"/>
</dbReference>
<dbReference type="GO" id="GO:0016301">
    <property type="term" value="F:kinase activity"/>
    <property type="evidence" value="ECO:0007669"/>
    <property type="project" value="UniProtKB-KW"/>
</dbReference>
<keyword evidence="4" id="KW-0762">Sugar transport</keyword>
<evidence type="ECO:0000256" key="2">
    <source>
        <dbReference type="ARBA" id="ARBA00022448"/>
    </source>
</evidence>
<gene>
    <name evidence="9" type="ORF">C7380_11622</name>
</gene>
<sequence length="162" mass="18764">MAITLVRVDDRIIHGQVLTQWTRIYKCDGIIVVNDNLSENKSLGNVYKNAAPENIKVHIFSVEKTIRKLPEAIKSQKNYFLISKTPLELKTLLENNISFGNYIVYGPSSYRDNTTTIGANQSLTKDEMDACEFFFKNNIDIDFKLIPNKKGFKWSEIREKYY</sequence>
<keyword evidence="7" id="KW-0418">Kinase</keyword>
<evidence type="ECO:0000313" key="9">
    <source>
        <dbReference type="EMBL" id="PWJ89009.1"/>
    </source>
</evidence>
<name>A0AA45HHX5_9BACT</name>
<evidence type="ECO:0000256" key="5">
    <source>
        <dbReference type="ARBA" id="ARBA00022679"/>
    </source>
</evidence>
<dbReference type="GO" id="GO:0008982">
    <property type="term" value="F:protein-N(PI)-phosphohistidine-sugar phosphotransferase activity"/>
    <property type="evidence" value="ECO:0007669"/>
    <property type="project" value="InterPro"/>
</dbReference>
<evidence type="ECO:0000259" key="8">
    <source>
        <dbReference type="PROSITE" id="PS51101"/>
    </source>
</evidence>
<evidence type="ECO:0000256" key="4">
    <source>
        <dbReference type="ARBA" id="ARBA00022597"/>
    </source>
</evidence>
<dbReference type="RefSeq" id="WP_109605620.1">
    <property type="nucleotide sequence ID" value="NZ_QGGI01000016.1"/>
</dbReference>
<evidence type="ECO:0000256" key="1">
    <source>
        <dbReference type="ARBA" id="ARBA00004496"/>
    </source>
</evidence>
<feature type="domain" description="PTS EIIB type-4" evidence="8">
    <location>
        <begin position="1"/>
        <end position="162"/>
    </location>
</feature>
<organism evidence="9 10">
    <name type="scientific">Oceanotoga teriensis</name>
    <dbReference type="NCBI Taxonomy" id="515440"/>
    <lineage>
        <taxon>Bacteria</taxon>
        <taxon>Thermotogati</taxon>
        <taxon>Thermotogota</taxon>
        <taxon>Thermotogae</taxon>
        <taxon>Petrotogales</taxon>
        <taxon>Petrotogaceae</taxon>
        <taxon>Oceanotoga</taxon>
    </lineage>
</organism>
<dbReference type="SUPFAM" id="SSF52728">
    <property type="entry name" value="PTS IIb component"/>
    <property type="match status" value="1"/>
</dbReference>
<keyword evidence="2" id="KW-0813">Transport</keyword>
<dbReference type="Pfam" id="PF03830">
    <property type="entry name" value="PTSIIB_sorb"/>
    <property type="match status" value="1"/>
</dbReference>
<dbReference type="InterPro" id="IPR004720">
    <property type="entry name" value="PTS_IIB_sorbose-sp"/>
</dbReference>
<comment type="caution">
    <text evidence="9">The sequence shown here is derived from an EMBL/GenBank/DDBJ whole genome shotgun (WGS) entry which is preliminary data.</text>
</comment>
<evidence type="ECO:0000256" key="3">
    <source>
        <dbReference type="ARBA" id="ARBA00022490"/>
    </source>
</evidence>
<protein>
    <submittedName>
        <fullName evidence="9">PTS system mannose-specific IIB component</fullName>
    </submittedName>
</protein>
<reference evidence="9 10" key="1">
    <citation type="submission" date="2018-05" db="EMBL/GenBank/DDBJ databases">
        <title>Genomic Encyclopedia of Type Strains, Phase IV (KMG-IV): sequencing the most valuable type-strain genomes for metagenomic binning, comparative biology and taxonomic classification.</title>
        <authorList>
            <person name="Goeker M."/>
        </authorList>
    </citation>
    <scope>NUCLEOTIDE SEQUENCE [LARGE SCALE GENOMIC DNA]</scope>
    <source>
        <strain evidence="9 10">DSM 24906</strain>
    </source>
</reference>
<evidence type="ECO:0000256" key="7">
    <source>
        <dbReference type="ARBA" id="ARBA00022777"/>
    </source>
</evidence>
<accession>A0AA45HHX5</accession>
<keyword evidence="5" id="KW-0808">Transferase</keyword>
<dbReference type="EMBL" id="QGGI01000016">
    <property type="protein sequence ID" value="PWJ89009.1"/>
    <property type="molecule type" value="Genomic_DNA"/>
</dbReference>
<dbReference type="Proteomes" id="UP000245921">
    <property type="component" value="Unassembled WGS sequence"/>
</dbReference>
<keyword evidence="10" id="KW-1185">Reference proteome</keyword>